<feature type="region of interest" description="Disordered" evidence="1">
    <location>
        <begin position="388"/>
        <end position="417"/>
    </location>
</feature>
<reference evidence="2 3" key="1">
    <citation type="journal article" date="2021" name="Environ. Microbiol.">
        <title>Gene family expansions and transcriptome signatures uncover fungal adaptations to wood decay.</title>
        <authorList>
            <person name="Hage H."/>
            <person name="Miyauchi S."/>
            <person name="Viragh M."/>
            <person name="Drula E."/>
            <person name="Min B."/>
            <person name="Chaduli D."/>
            <person name="Navarro D."/>
            <person name="Favel A."/>
            <person name="Norest M."/>
            <person name="Lesage-Meessen L."/>
            <person name="Balint B."/>
            <person name="Merenyi Z."/>
            <person name="de Eugenio L."/>
            <person name="Morin E."/>
            <person name="Martinez A.T."/>
            <person name="Baldrian P."/>
            <person name="Stursova M."/>
            <person name="Martinez M.J."/>
            <person name="Novotny C."/>
            <person name="Magnuson J.K."/>
            <person name="Spatafora J.W."/>
            <person name="Maurice S."/>
            <person name="Pangilinan J."/>
            <person name="Andreopoulos W."/>
            <person name="LaButti K."/>
            <person name="Hundley H."/>
            <person name="Na H."/>
            <person name="Kuo A."/>
            <person name="Barry K."/>
            <person name="Lipzen A."/>
            <person name="Henrissat B."/>
            <person name="Riley R."/>
            <person name="Ahrendt S."/>
            <person name="Nagy L.G."/>
            <person name="Grigoriev I.V."/>
            <person name="Martin F."/>
            <person name="Rosso M.N."/>
        </authorList>
    </citation>
    <scope>NUCLEOTIDE SEQUENCE [LARGE SCALE GENOMIC DNA]</scope>
    <source>
        <strain evidence="2 3">CIRM-BRFM 1785</strain>
    </source>
</reference>
<feature type="region of interest" description="Disordered" evidence="1">
    <location>
        <begin position="38"/>
        <end position="111"/>
    </location>
</feature>
<evidence type="ECO:0000313" key="3">
    <source>
        <dbReference type="Proteomes" id="UP000814176"/>
    </source>
</evidence>
<dbReference type="EMBL" id="JADCUA010000001">
    <property type="protein sequence ID" value="KAH9843638.1"/>
    <property type="molecule type" value="Genomic_DNA"/>
</dbReference>
<dbReference type="RefSeq" id="XP_047784448.1">
    <property type="nucleotide sequence ID" value="XM_047928264.1"/>
</dbReference>
<evidence type="ECO:0000313" key="2">
    <source>
        <dbReference type="EMBL" id="KAH9843638.1"/>
    </source>
</evidence>
<keyword evidence="3" id="KW-1185">Reference proteome</keyword>
<feature type="region of interest" description="Disordered" evidence="1">
    <location>
        <begin position="225"/>
        <end position="251"/>
    </location>
</feature>
<organism evidence="2 3">
    <name type="scientific">Rhodofomes roseus</name>
    <dbReference type="NCBI Taxonomy" id="34475"/>
    <lineage>
        <taxon>Eukaryota</taxon>
        <taxon>Fungi</taxon>
        <taxon>Dikarya</taxon>
        <taxon>Basidiomycota</taxon>
        <taxon>Agaricomycotina</taxon>
        <taxon>Agaricomycetes</taxon>
        <taxon>Polyporales</taxon>
        <taxon>Rhodofomes</taxon>
    </lineage>
</organism>
<sequence>MADARGITVGASGNEETATTGRYGPLLSAIFETKPYGHPEFITSTPKQARIHGDPISAEHGDDSGDKASPCAKEKKRYGKEWSSAVPRSRRNTSLGSVPFKAFASPSSSTQSLYVDNLGPWFSTDSPSQSSSLDSLASYYCSRLGPPERLTPIKAATPTRKPTICDVKSAKLPREGLPVLSGDNVKLPTPASLPSTTSDPDLRFYNELSTPTRLKSAPIWDKLEKRHQGSGGHSRSHSLASPPSSSLRRRQTTRRHAIYGGTGLPGIPVPFDDPEQTRVNPARATIASFDSTKAVCAISETSFSDCETESPRKDVGCLAARFASVSASESGSPTKPLLTTPIRVRRFFDPSEDDSDLPAYDMSITAVSSSSYDDLDLPSPVKNVKKRTSSVSPLKFRRGDKSKALKQPTKGSASLKMNHGTSKLDVFDHLPIMRELLDLVDEATKSWDSSGSF</sequence>
<feature type="compositionally biased region" description="Basic and acidic residues" evidence="1">
    <location>
        <begin position="51"/>
        <end position="66"/>
    </location>
</feature>
<evidence type="ECO:0000256" key="1">
    <source>
        <dbReference type="SAM" id="MobiDB-lite"/>
    </source>
</evidence>
<accession>A0ABQ8KX81</accession>
<protein>
    <submittedName>
        <fullName evidence="2">Uncharacterized protein</fullName>
    </submittedName>
</protein>
<name>A0ABQ8KX81_9APHY</name>
<proteinExistence type="predicted"/>
<feature type="compositionally biased region" description="Low complexity" evidence="1">
    <location>
        <begin position="237"/>
        <end position="246"/>
    </location>
</feature>
<gene>
    <name evidence="2" type="ORF">C8Q71DRAFT_864427</name>
</gene>
<dbReference type="Proteomes" id="UP000814176">
    <property type="component" value="Unassembled WGS sequence"/>
</dbReference>
<feature type="region of interest" description="Disordered" evidence="1">
    <location>
        <begin position="1"/>
        <end position="22"/>
    </location>
</feature>
<comment type="caution">
    <text evidence="2">The sequence shown here is derived from an EMBL/GenBank/DDBJ whole genome shotgun (WGS) entry which is preliminary data.</text>
</comment>
<dbReference type="GeneID" id="72008996"/>